<accession>A0A9Q8LAR8</accession>
<organism evidence="2 3">
    <name type="scientific">Passalora fulva</name>
    <name type="common">Tomato leaf mold</name>
    <name type="synonym">Cladosporium fulvum</name>
    <dbReference type="NCBI Taxonomy" id="5499"/>
    <lineage>
        <taxon>Eukaryota</taxon>
        <taxon>Fungi</taxon>
        <taxon>Dikarya</taxon>
        <taxon>Ascomycota</taxon>
        <taxon>Pezizomycotina</taxon>
        <taxon>Dothideomycetes</taxon>
        <taxon>Dothideomycetidae</taxon>
        <taxon>Mycosphaerellales</taxon>
        <taxon>Mycosphaerellaceae</taxon>
        <taxon>Fulvia</taxon>
    </lineage>
</organism>
<dbReference type="GeneID" id="71982576"/>
<dbReference type="OrthoDB" id="10685810at2759"/>
<protein>
    <submittedName>
        <fullName evidence="2">Uncharacterized protein</fullName>
    </submittedName>
</protein>
<proteinExistence type="predicted"/>
<dbReference type="RefSeq" id="XP_047758427.1">
    <property type="nucleotide sequence ID" value="XM_047901846.1"/>
</dbReference>
<feature type="region of interest" description="Disordered" evidence="1">
    <location>
        <begin position="243"/>
        <end position="277"/>
    </location>
</feature>
<sequence length="396" mass="45570">MEWQQGVRVMLEKSDGLAIATSSRGLFREGPDQHFRIHVQFEDDFDLKGASVVKVVLVIGYETQLPGSLEDLQCYAIDKAHLIGAHTFDSLVTWKGGSRPVHTPLTIPVPGRPRPEKGLWLDDFNTEKGGIAVFVVRGHCLGAEHNPERRRRESTDPPARCRFETADHGRIIPWDWFKALDEPHGEPLIFDFRNRWEDETLTQPGKRRAERELLKTSHELARHLRDKTTTAPTGFKRSRRLAVKEKETLQSSTERSRRSLFQDNRASNITPFGYSDECDQDDEEILEQKPPTRDVKKEIIEIADNDDNIQPIFPSITAPLVIVPAPSPQVSSNHALDDDNEMLKLRLENSRLKQKQRKMKLKRQDPEIDLDEDAELVDMQLEENEIKQMLRKKELK</sequence>
<evidence type="ECO:0000313" key="3">
    <source>
        <dbReference type="Proteomes" id="UP000756132"/>
    </source>
</evidence>
<reference evidence="2" key="1">
    <citation type="submission" date="2021-12" db="EMBL/GenBank/DDBJ databases">
        <authorList>
            <person name="Zaccaron A."/>
            <person name="Stergiopoulos I."/>
        </authorList>
    </citation>
    <scope>NUCLEOTIDE SEQUENCE</scope>
    <source>
        <strain evidence="2">Race5_Kim</strain>
    </source>
</reference>
<gene>
    <name evidence="2" type="ORF">CLAFUR5_02698</name>
</gene>
<reference evidence="2" key="2">
    <citation type="journal article" date="2022" name="Microb. Genom.">
        <title>A chromosome-scale genome assembly of the tomato pathogen Cladosporium fulvum reveals a compartmentalized genome architecture and the presence of a dispensable chromosome.</title>
        <authorList>
            <person name="Zaccaron A.Z."/>
            <person name="Chen L.H."/>
            <person name="Samaras A."/>
            <person name="Stergiopoulos I."/>
        </authorList>
    </citation>
    <scope>NUCLEOTIDE SEQUENCE</scope>
    <source>
        <strain evidence="2">Race5_Kim</strain>
    </source>
</reference>
<feature type="compositionally biased region" description="Polar residues" evidence="1">
    <location>
        <begin position="249"/>
        <end position="270"/>
    </location>
</feature>
<dbReference type="EMBL" id="CP090164">
    <property type="protein sequence ID" value="UJO14061.1"/>
    <property type="molecule type" value="Genomic_DNA"/>
</dbReference>
<name>A0A9Q8LAR8_PASFU</name>
<keyword evidence="3" id="KW-1185">Reference proteome</keyword>
<dbReference type="AlphaFoldDB" id="A0A9Q8LAR8"/>
<evidence type="ECO:0000256" key="1">
    <source>
        <dbReference type="SAM" id="MobiDB-lite"/>
    </source>
</evidence>
<dbReference type="Proteomes" id="UP000756132">
    <property type="component" value="Chromosome 2"/>
</dbReference>
<dbReference type="KEGG" id="ffu:CLAFUR5_02698"/>
<evidence type="ECO:0000313" key="2">
    <source>
        <dbReference type="EMBL" id="UJO14061.1"/>
    </source>
</evidence>